<gene>
    <name evidence="1" type="ORF">CLUMA_CG011397</name>
</gene>
<reference evidence="1 2" key="1">
    <citation type="submission" date="2015-04" db="EMBL/GenBank/DDBJ databases">
        <authorList>
            <person name="Syromyatnikov M.Y."/>
            <person name="Popov V.N."/>
        </authorList>
    </citation>
    <scope>NUCLEOTIDE SEQUENCE [LARGE SCALE GENOMIC DNA]</scope>
</reference>
<name>A0A1J1IEP6_9DIPT</name>
<sequence length="83" mass="9793">MTLILGSPEYVMFPTFCPSTFPHDNLIWILCLHEIQLVTFPKFRKCLMDPQKMDRNVDHDDILIDIVYVLFGGVRNQKFLLHL</sequence>
<dbReference type="Proteomes" id="UP000183832">
    <property type="component" value="Unassembled WGS sequence"/>
</dbReference>
<accession>A0A1J1IEP6</accession>
<proteinExistence type="predicted"/>
<organism evidence="1 2">
    <name type="scientific">Clunio marinus</name>
    <dbReference type="NCBI Taxonomy" id="568069"/>
    <lineage>
        <taxon>Eukaryota</taxon>
        <taxon>Metazoa</taxon>
        <taxon>Ecdysozoa</taxon>
        <taxon>Arthropoda</taxon>
        <taxon>Hexapoda</taxon>
        <taxon>Insecta</taxon>
        <taxon>Pterygota</taxon>
        <taxon>Neoptera</taxon>
        <taxon>Endopterygota</taxon>
        <taxon>Diptera</taxon>
        <taxon>Nematocera</taxon>
        <taxon>Chironomoidea</taxon>
        <taxon>Chironomidae</taxon>
        <taxon>Clunio</taxon>
    </lineage>
</organism>
<protein>
    <submittedName>
        <fullName evidence="1">CLUMA_CG011397, isoform A</fullName>
    </submittedName>
</protein>
<evidence type="ECO:0000313" key="2">
    <source>
        <dbReference type="Proteomes" id="UP000183832"/>
    </source>
</evidence>
<dbReference type="AlphaFoldDB" id="A0A1J1IEP6"/>
<evidence type="ECO:0000313" key="1">
    <source>
        <dbReference type="EMBL" id="CRK98028.1"/>
    </source>
</evidence>
<dbReference type="EMBL" id="CVRI01000047">
    <property type="protein sequence ID" value="CRK98028.1"/>
    <property type="molecule type" value="Genomic_DNA"/>
</dbReference>
<keyword evidence="2" id="KW-1185">Reference proteome</keyword>